<gene>
    <name evidence="8" type="ORF">F1C12_17305</name>
</gene>
<feature type="transmembrane region" description="Helical" evidence="6">
    <location>
        <begin position="31"/>
        <end position="48"/>
    </location>
</feature>
<feature type="transmembrane region" description="Helical" evidence="6">
    <location>
        <begin position="248"/>
        <end position="281"/>
    </location>
</feature>
<feature type="region of interest" description="Disordered" evidence="5">
    <location>
        <begin position="1"/>
        <end position="24"/>
    </location>
</feature>
<feature type="compositionally biased region" description="Basic and acidic residues" evidence="5">
    <location>
        <begin position="8"/>
        <end position="24"/>
    </location>
</feature>
<reference evidence="9" key="1">
    <citation type="submission" date="2019-09" db="EMBL/GenBank/DDBJ databases">
        <title>Antimicrobial potential of Antarctic Bacteria.</title>
        <authorList>
            <person name="Benaud N."/>
            <person name="Edwards R.J."/>
            <person name="Ferrari B.C."/>
        </authorList>
    </citation>
    <scope>NUCLEOTIDE SEQUENCE [LARGE SCALE GENOMIC DNA]</scope>
    <source>
        <strain evidence="9">INR9</strain>
    </source>
</reference>
<dbReference type="GO" id="GO:0016020">
    <property type="term" value="C:membrane"/>
    <property type="evidence" value="ECO:0007669"/>
    <property type="project" value="UniProtKB-SubCell"/>
</dbReference>
<dbReference type="PANTHER" id="PTHR37422">
    <property type="entry name" value="TEICHURONIC ACID BIOSYNTHESIS PROTEIN TUAE"/>
    <property type="match status" value="1"/>
</dbReference>
<keyword evidence="3 6" id="KW-1133">Transmembrane helix</keyword>
<dbReference type="KEGG" id="lse:F1C12_17305"/>
<keyword evidence="4 6" id="KW-0472">Membrane</keyword>
<evidence type="ECO:0000313" key="8">
    <source>
        <dbReference type="EMBL" id="QNE36695.1"/>
    </source>
</evidence>
<feature type="region of interest" description="Disordered" evidence="5">
    <location>
        <begin position="458"/>
        <end position="496"/>
    </location>
</feature>
<feature type="transmembrane region" description="Helical" evidence="6">
    <location>
        <begin position="287"/>
        <end position="316"/>
    </location>
</feature>
<feature type="transmembrane region" description="Helical" evidence="6">
    <location>
        <begin position="97"/>
        <end position="116"/>
    </location>
</feature>
<evidence type="ECO:0000313" key="9">
    <source>
        <dbReference type="Proteomes" id="UP000515511"/>
    </source>
</evidence>
<feature type="domain" description="O-antigen ligase-related" evidence="7">
    <location>
        <begin position="252"/>
        <end position="377"/>
    </location>
</feature>
<sequence length="496" mass="52871">MTAAAERTPAERKPAATRRDRTLKEPRRRERFDAVTLLTVYLVLLYAIPSNVTIDALNSLGRPSLLWGVVLMVFWTLSRLQRHYGDPRPIRQPVRFAFALLFVIALVSFTAALLRGQPADQVSPAFTALVRLMSWAGVVLVAVDGIRTMTDFVRITRRIAIAAGLLAALGILQFLTKQTIVDFFNLVPGLSSSGGGVVERGGVTRASGTAIHPLEYATTLIGAFPIVIAAAISHGFRWHHSKVMLRWWAPVAAIVISALVGVSRSAIIGFFVAAVAMIPAIPRRYRAGVVAGAVLLIAVVVAALPGLLSTTVALFTGAGTDPSTQSRVGGLDRAPEFIGASPVFGVGFGTFLPRYYIFDNAWVLMTVELGILGVAAFAGVVVSSVWSALVARRQSGHDDVRLLGYSLAVSMLAMAIMFAFFDGLSFPISAGTLFLVAGLCGSLRNIGATDAWLNAGGRPRRDLAEGARDPAADDRELRAERPRATRGREPGASGSG</sequence>
<dbReference type="InterPro" id="IPR051533">
    <property type="entry name" value="WaaL-like"/>
</dbReference>
<evidence type="ECO:0000256" key="5">
    <source>
        <dbReference type="SAM" id="MobiDB-lite"/>
    </source>
</evidence>
<keyword evidence="8" id="KW-0436">Ligase</keyword>
<evidence type="ECO:0000256" key="4">
    <source>
        <dbReference type="ARBA" id="ARBA00023136"/>
    </source>
</evidence>
<dbReference type="Pfam" id="PF04932">
    <property type="entry name" value="Wzy_C"/>
    <property type="match status" value="1"/>
</dbReference>
<feature type="transmembrane region" description="Helical" evidence="6">
    <location>
        <begin position="369"/>
        <end position="390"/>
    </location>
</feature>
<feature type="compositionally biased region" description="Basic and acidic residues" evidence="5">
    <location>
        <begin position="459"/>
        <end position="489"/>
    </location>
</feature>
<dbReference type="PANTHER" id="PTHR37422:SF13">
    <property type="entry name" value="LIPOPOLYSACCHARIDE BIOSYNTHESIS PROTEIN PA4999-RELATED"/>
    <property type="match status" value="1"/>
</dbReference>
<dbReference type="RefSeq" id="WP_185276135.1">
    <property type="nucleotide sequence ID" value="NZ_CP043641.1"/>
</dbReference>
<feature type="transmembrane region" description="Helical" evidence="6">
    <location>
        <begin position="337"/>
        <end position="357"/>
    </location>
</feature>
<proteinExistence type="predicted"/>
<feature type="transmembrane region" description="Helical" evidence="6">
    <location>
        <begin position="122"/>
        <end position="143"/>
    </location>
</feature>
<feature type="transmembrane region" description="Helical" evidence="6">
    <location>
        <begin position="155"/>
        <end position="175"/>
    </location>
</feature>
<evidence type="ECO:0000256" key="3">
    <source>
        <dbReference type="ARBA" id="ARBA00022989"/>
    </source>
</evidence>
<feature type="transmembrane region" description="Helical" evidence="6">
    <location>
        <begin position="216"/>
        <end position="236"/>
    </location>
</feature>
<feature type="transmembrane region" description="Helical" evidence="6">
    <location>
        <begin position="433"/>
        <end position="453"/>
    </location>
</feature>
<comment type="subcellular location">
    <subcellularLocation>
        <location evidence="1">Membrane</location>
        <topology evidence="1">Multi-pass membrane protein</topology>
    </subcellularLocation>
</comment>
<feature type="transmembrane region" description="Helical" evidence="6">
    <location>
        <begin position="402"/>
        <end position="421"/>
    </location>
</feature>
<dbReference type="EMBL" id="CP043641">
    <property type="protein sequence ID" value="QNE36695.1"/>
    <property type="molecule type" value="Genomic_DNA"/>
</dbReference>
<name>A0A7G6YDY0_9MICO</name>
<evidence type="ECO:0000259" key="7">
    <source>
        <dbReference type="Pfam" id="PF04932"/>
    </source>
</evidence>
<accession>A0A7G6YDY0</accession>
<dbReference type="Proteomes" id="UP000515511">
    <property type="component" value="Chromosome"/>
</dbReference>
<dbReference type="AlphaFoldDB" id="A0A7G6YDY0"/>
<feature type="transmembrane region" description="Helical" evidence="6">
    <location>
        <begin position="60"/>
        <end position="77"/>
    </location>
</feature>
<dbReference type="InterPro" id="IPR007016">
    <property type="entry name" value="O-antigen_ligase-rel_domated"/>
</dbReference>
<evidence type="ECO:0000256" key="6">
    <source>
        <dbReference type="SAM" id="Phobius"/>
    </source>
</evidence>
<dbReference type="GO" id="GO:0016874">
    <property type="term" value="F:ligase activity"/>
    <property type="evidence" value="ECO:0007669"/>
    <property type="project" value="UniProtKB-KW"/>
</dbReference>
<keyword evidence="2 6" id="KW-0812">Transmembrane</keyword>
<protein>
    <submittedName>
        <fullName evidence="8">O-antigen ligase family protein</fullName>
    </submittedName>
</protein>
<evidence type="ECO:0000256" key="1">
    <source>
        <dbReference type="ARBA" id="ARBA00004141"/>
    </source>
</evidence>
<evidence type="ECO:0000256" key="2">
    <source>
        <dbReference type="ARBA" id="ARBA00022692"/>
    </source>
</evidence>
<organism evidence="8 9">
    <name type="scientific">Leifsonia shinshuensis</name>
    <dbReference type="NCBI Taxonomy" id="150026"/>
    <lineage>
        <taxon>Bacteria</taxon>
        <taxon>Bacillati</taxon>
        <taxon>Actinomycetota</taxon>
        <taxon>Actinomycetes</taxon>
        <taxon>Micrococcales</taxon>
        <taxon>Microbacteriaceae</taxon>
        <taxon>Leifsonia</taxon>
    </lineage>
</organism>